<dbReference type="KEGG" id="kpe:KPK_A0167"/>
<dbReference type="EMBL" id="CP000965">
    <property type="protein sequence ID" value="ACI12122.1"/>
    <property type="molecule type" value="Genomic_DNA"/>
</dbReference>
<keyword evidence="2" id="KW-0614">Plasmid</keyword>
<evidence type="ECO:0000313" key="3">
    <source>
        <dbReference type="Proteomes" id="UP000001734"/>
    </source>
</evidence>
<geneLocation type="plasmid" evidence="2 3">
    <name>pKP187</name>
</geneLocation>
<reference evidence="2 3" key="1">
    <citation type="journal article" date="2008" name="PLoS Genet.">
        <title>Complete genome sequence of the N2-fixing broad host range endophyte Klebsiella pneumoniae 342 and virulence predictions verified in mice.</title>
        <authorList>
            <person name="Fouts D.E."/>
            <person name="Tyler H.L."/>
            <person name="DeBoy R.T."/>
            <person name="Daugherty S."/>
            <person name="Ren Q."/>
            <person name="Badger J.H."/>
            <person name="Durkin A.S."/>
            <person name="Huot H."/>
            <person name="Shrivastava S."/>
            <person name="Kothari S."/>
            <person name="Dodson R.J."/>
            <person name="Mohamoud Y."/>
            <person name="Khouri H."/>
            <person name="Roesch L.F."/>
            <person name="Krogfelt K.A."/>
            <person name="Struve C."/>
            <person name="Triplett E.W."/>
            <person name="Methe B.A."/>
        </authorList>
    </citation>
    <scope>NUCLEOTIDE SEQUENCE [LARGE SCALE GENOMIC DNA]</scope>
    <source>
        <strain evidence="2 3">342</strain>
        <plasmid evidence="3">Plasmid pKP187</plasmid>
    </source>
</reference>
<dbReference type="BioCyc" id="KPNE507522:GI0B-5698-MONOMER"/>
<feature type="region of interest" description="Disordered" evidence="1">
    <location>
        <begin position="1"/>
        <end position="43"/>
    </location>
</feature>
<evidence type="ECO:0000256" key="1">
    <source>
        <dbReference type="SAM" id="MobiDB-lite"/>
    </source>
</evidence>
<dbReference type="HOGENOM" id="CLU_3234868_0_0_6"/>
<sequence length="43" mass="4307">MVPASGLLPANQPASRSVGSGAGEWSQRGACEGRLQPGIRISG</sequence>
<accession>B5RK88</accession>
<evidence type="ECO:0000313" key="2">
    <source>
        <dbReference type="EMBL" id="ACI12122.1"/>
    </source>
</evidence>
<dbReference type="AlphaFoldDB" id="B5RK88"/>
<organism evidence="2 3">
    <name type="scientific">Klebsiella variicola (strain 342)</name>
    <name type="common">Klebsiella pneumoniae</name>
    <dbReference type="NCBI Taxonomy" id="507522"/>
    <lineage>
        <taxon>Bacteria</taxon>
        <taxon>Pseudomonadati</taxon>
        <taxon>Pseudomonadota</taxon>
        <taxon>Gammaproteobacteria</taxon>
        <taxon>Enterobacterales</taxon>
        <taxon>Enterobacteriaceae</taxon>
        <taxon>Klebsiella/Raoultella group</taxon>
        <taxon>Klebsiella</taxon>
        <taxon>Klebsiella pneumoniae complex</taxon>
    </lineage>
</organism>
<dbReference type="Proteomes" id="UP000001734">
    <property type="component" value="Plasmid pKP187"/>
</dbReference>
<name>B5RK88_KLEV3</name>
<protein>
    <submittedName>
        <fullName evidence="2">Uncharacterized protein</fullName>
    </submittedName>
</protein>
<proteinExistence type="predicted"/>
<gene>
    <name evidence="2" type="ordered locus">KPK_A0167</name>
</gene>